<dbReference type="InterPro" id="IPR036047">
    <property type="entry name" value="F-box-like_dom_sf"/>
</dbReference>
<dbReference type="InterPro" id="IPR001810">
    <property type="entry name" value="F-box_dom"/>
</dbReference>
<dbReference type="AlphaFoldDB" id="A0AAW0DN74"/>
<dbReference type="SUPFAM" id="SSF81383">
    <property type="entry name" value="F-box domain"/>
    <property type="match status" value="1"/>
</dbReference>
<evidence type="ECO:0000259" key="1">
    <source>
        <dbReference type="PROSITE" id="PS50181"/>
    </source>
</evidence>
<name>A0AAW0DN74_9AGAR</name>
<sequence length="422" mass="47595">MTPNKRLPDLPTELLHLISSDLDLKENLSLCRVARRLHAICLERIYGSLTLENLPKILRACKTILSRPEAGSLVRELRIVCHTKHAVFEKFYNILQSALRQMTNLRILHVWSPKLFGAVASIDFPKLRECTLPGPSGSTCFPFLRRHPTITCLYMIAEEDSLPSPHPTVVMPELYRFEGTDEAARCIVPGSPVSLLGIVWPARENVDFLRGFESIAASTSEVIHLSTLIYSWDPALVVHVRKYIPNIQHLQIMNPLGSLTAPISENDFLTTVEITLRSLPCLIGIVIAETSFHRSFPIDLIASALESQFDLVRRWGDFCPTLLSVCLSSEKTTWHRVVDDMWFPGNPLLDCAESLECIKWLLGRIARSPDLPAIYRSFARYFGGSAGFSLLEEAAKRDEDLPPFDLVRLEDGRTVIDFSYNL</sequence>
<comment type="caution">
    <text evidence="2">The sequence shown here is derived from an EMBL/GenBank/DDBJ whole genome shotgun (WGS) entry which is preliminary data.</text>
</comment>
<evidence type="ECO:0000313" key="2">
    <source>
        <dbReference type="EMBL" id="KAK7052489.1"/>
    </source>
</evidence>
<reference evidence="2 3" key="1">
    <citation type="journal article" date="2024" name="J Genomics">
        <title>Draft genome sequencing and assembly of Favolaschia claudopus CIRM-BRFM 2984 isolated from oak limbs.</title>
        <authorList>
            <person name="Navarro D."/>
            <person name="Drula E."/>
            <person name="Chaduli D."/>
            <person name="Cazenave R."/>
            <person name="Ahrendt S."/>
            <person name="Wang J."/>
            <person name="Lipzen A."/>
            <person name="Daum C."/>
            <person name="Barry K."/>
            <person name="Grigoriev I.V."/>
            <person name="Favel A."/>
            <person name="Rosso M.N."/>
            <person name="Martin F."/>
        </authorList>
    </citation>
    <scope>NUCLEOTIDE SEQUENCE [LARGE SCALE GENOMIC DNA]</scope>
    <source>
        <strain evidence="2 3">CIRM-BRFM 2984</strain>
    </source>
</reference>
<gene>
    <name evidence="2" type="ORF">R3P38DRAFT_3255648</name>
</gene>
<dbReference type="EMBL" id="JAWWNJ010000007">
    <property type="protein sequence ID" value="KAK7052489.1"/>
    <property type="molecule type" value="Genomic_DNA"/>
</dbReference>
<protein>
    <submittedName>
        <fullName evidence="2">F-box domain-containing protein</fullName>
    </submittedName>
</protein>
<organism evidence="2 3">
    <name type="scientific">Favolaschia claudopus</name>
    <dbReference type="NCBI Taxonomy" id="2862362"/>
    <lineage>
        <taxon>Eukaryota</taxon>
        <taxon>Fungi</taxon>
        <taxon>Dikarya</taxon>
        <taxon>Basidiomycota</taxon>
        <taxon>Agaricomycotina</taxon>
        <taxon>Agaricomycetes</taxon>
        <taxon>Agaricomycetidae</taxon>
        <taxon>Agaricales</taxon>
        <taxon>Marasmiineae</taxon>
        <taxon>Mycenaceae</taxon>
        <taxon>Favolaschia</taxon>
    </lineage>
</organism>
<dbReference type="Proteomes" id="UP001362999">
    <property type="component" value="Unassembled WGS sequence"/>
</dbReference>
<evidence type="ECO:0000313" key="3">
    <source>
        <dbReference type="Proteomes" id="UP001362999"/>
    </source>
</evidence>
<keyword evidence="3" id="KW-1185">Reference proteome</keyword>
<feature type="domain" description="F-box" evidence="1">
    <location>
        <begin position="4"/>
        <end position="54"/>
    </location>
</feature>
<dbReference type="PROSITE" id="PS50181">
    <property type="entry name" value="FBOX"/>
    <property type="match status" value="1"/>
</dbReference>
<proteinExistence type="predicted"/>
<accession>A0AAW0DN74</accession>